<dbReference type="RefSeq" id="WP_074953863.1">
    <property type="nucleotide sequence ID" value="NZ_BJXR01000018.1"/>
</dbReference>
<dbReference type="SUPFAM" id="SSF55486">
    <property type="entry name" value="Metalloproteases ('zincins'), catalytic domain"/>
    <property type="match status" value="1"/>
</dbReference>
<dbReference type="Proteomes" id="UP000183760">
    <property type="component" value="Unassembled WGS sequence"/>
</dbReference>
<dbReference type="EMBL" id="BJXR01000018">
    <property type="protein sequence ID" value="GEN06900.1"/>
    <property type="molecule type" value="Genomic_DNA"/>
</dbReference>
<feature type="region of interest" description="Disordered" evidence="1">
    <location>
        <begin position="528"/>
        <end position="552"/>
    </location>
</feature>
<dbReference type="OrthoDB" id="223957at2"/>
<feature type="signal peptide" evidence="2">
    <location>
        <begin position="1"/>
        <end position="21"/>
    </location>
</feature>
<comment type="caution">
    <text evidence="3">The sequence shown here is derived from an EMBL/GenBank/DDBJ whole genome shotgun (WGS) entry which is preliminary data.</text>
</comment>
<keyword evidence="2" id="KW-0732">Signal</keyword>
<evidence type="ECO:0000256" key="2">
    <source>
        <dbReference type="SAM" id="SignalP"/>
    </source>
</evidence>
<name>A0A511SYB8_MYXFU</name>
<protein>
    <recommendedName>
        <fullName evidence="7">Peptidase C-terminal archaeal/bacterial domain-containing protein</fullName>
    </recommendedName>
</protein>
<reference evidence="4 5" key="1">
    <citation type="submission" date="2016-10" db="EMBL/GenBank/DDBJ databases">
        <authorList>
            <person name="Varghese N."/>
            <person name="Submissions S."/>
        </authorList>
    </citation>
    <scope>NUCLEOTIDE SEQUENCE [LARGE SCALE GENOMIC DNA]</scope>
    <source>
        <strain evidence="4 5">DSM 16525</strain>
    </source>
</reference>
<accession>A0A511SYB8</accession>
<evidence type="ECO:0000313" key="5">
    <source>
        <dbReference type="Proteomes" id="UP000183760"/>
    </source>
</evidence>
<dbReference type="Proteomes" id="UP000321514">
    <property type="component" value="Unassembled WGS sequence"/>
</dbReference>
<evidence type="ECO:0008006" key="7">
    <source>
        <dbReference type="Google" id="ProtNLM"/>
    </source>
</evidence>
<evidence type="ECO:0000313" key="4">
    <source>
        <dbReference type="EMBL" id="SEU03315.1"/>
    </source>
</evidence>
<dbReference type="AlphaFoldDB" id="A0A511SYB8"/>
<dbReference type="CDD" id="cd02795">
    <property type="entry name" value="CBM6-CBM35-CBM36_like"/>
    <property type="match status" value="1"/>
</dbReference>
<feature type="compositionally biased region" description="Basic and acidic residues" evidence="1">
    <location>
        <begin position="541"/>
        <end position="552"/>
    </location>
</feature>
<evidence type="ECO:0000313" key="3">
    <source>
        <dbReference type="EMBL" id="GEN06900.1"/>
    </source>
</evidence>
<sequence>MKGIMGALRAVVLLAPMLAWAGPHYVASRDWGNFIWLSTWLEAGQSYTLETRELSGSAPDTVLHVLRDRNGWSQVAVSDDCLGGTRSCVTFVAPDTGYYRVWVRAYADGRGGTASVYRNNERVLTNQPFGGVPLLFAWNAKDTFRASATTPGGGDHLLFLLRSNTEYLQHDDDSGPRYYPLVTAASTQNVGTQRVVVGRFPGSTGTASFLHDEELWSTIFDDNDDDEDGLSDALEPLLGLQVDEEDSDGDGIPDTLEVFGNDGFSFSEWGSPTKRDIFVEVDWMQHPTNPYLTRQPYAGLVADAAAVFAQDSGGSVRLHAFIDTPLPWSEVVCYGSCTGGVDFYSLKGSHFSSTNPERRPYFHYAMWAYRHTSLSTCSSGKAEMLGNDIIVSLGCFSSPSIQEQRGTFIHELGHNLDLDHNGNDEGGQYSVVHDSVMNYRYQFSGVSHSGWHSYSFGDNGCATCGSSPKYECVSCRDGFLGCSFPGCGSCDCDVGEWGSLEVDFTDDGDADDGAGRGVKRSLLTRYAPDDKGGPARFQPRVPHEERSVSRRREDVRRKRERLLARGRVEGRDFHVSEDGTLLYAECL</sequence>
<reference evidence="3 6" key="2">
    <citation type="submission" date="2019-07" db="EMBL/GenBank/DDBJ databases">
        <title>Whole genome shotgun sequence of Myxococcus fulvus NBRC 100333.</title>
        <authorList>
            <person name="Hosoyama A."/>
            <person name="Uohara A."/>
            <person name="Ohji S."/>
            <person name="Ichikawa N."/>
        </authorList>
    </citation>
    <scope>NUCLEOTIDE SEQUENCE [LARGE SCALE GENOMIC DNA]</scope>
    <source>
        <strain evidence="3 6">NBRC 100333</strain>
    </source>
</reference>
<proteinExistence type="predicted"/>
<evidence type="ECO:0000313" key="6">
    <source>
        <dbReference type="Proteomes" id="UP000321514"/>
    </source>
</evidence>
<dbReference type="STRING" id="1334629.MFUL124B02_38790"/>
<organism evidence="3 6">
    <name type="scientific">Myxococcus fulvus</name>
    <dbReference type="NCBI Taxonomy" id="33"/>
    <lineage>
        <taxon>Bacteria</taxon>
        <taxon>Pseudomonadati</taxon>
        <taxon>Myxococcota</taxon>
        <taxon>Myxococcia</taxon>
        <taxon>Myxococcales</taxon>
        <taxon>Cystobacterineae</taxon>
        <taxon>Myxococcaceae</taxon>
        <taxon>Myxococcus</taxon>
    </lineage>
</organism>
<feature type="chain" id="PRO_5023014610" description="Peptidase C-terminal archaeal/bacterial domain-containing protein" evidence="2">
    <location>
        <begin position="22"/>
        <end position="587"/>
    </location>
</feature>
<dbReference type="EMBL" id="FOIB01000004">
    <property type="protein sequence ID" value="SEU03315.1"/>
    <property type="molecule type" value="Genomic_DNA"/>
</dbReference>
<gene>
    <name evidence="3" type="ORF">MFU01_19370</name>
    <name evidence="4" type="ORF">SAMN05443572_104476</name>
</gene>
<keyword evidence="5" id="KW-1185">Reference proteome</keyword>
<evidence type="ECO:0000256" key="1">
    <source>
        <dbReference type="SAM" id="MobiDB-lite"/>
    </source>
</evidence>